<dbReference type="Gene3D" id="3.30.1540.10">
    <property type="entry name" value="formyl-coa transferase, domain 3"/>
    <property type="match status" value="1"/>
</dbReference>
<gene>
    <name evidence="3" type="ORF">C1I89_10390</name>
</gene>
<reference evidence="3 4" key="1">
    <citation type="submission" date="2018-01" db="EMBL/GenBank/DDBJ databases">
        <title>The draft genome of an aniline degradation strain ANB-1.</title>
        <authorList>
            <person name="Zhang L."/>
            <person name="Jiang J."/>
        </authorList>
    </citation>
    <scope>NUCLEOTIDE SEQUENCE [LARGE SCALE GENOMIC DNA]</scope>
    <source>
        <strain evidence="3 4">ANB-1</strain>
    </source>
</reference>
<organism evidence="3 4">
    <name type="scientific">Achromobacter pulmonis</name>
    <dbReference type="NCBI Taxonomy" id="1389932"/>
    <lineage>
        <taxon>Bacteria</taxon>
        <taxon>Pseudomonadati</taxon>
        <taxon>Pseudomonadota</taxon>
        <taxon>Betaproteobacteria</taxon>
        <taxon>Burkholderiales</taxon>
        <taxon>Alcaligenaceae</taxon>
        <taxon>Achromobacter</taxon>
    </lineage>
</organism>
<dbReference type="Gene3D" id="3.40.50.10540">
    <property type="entry name" value="Crotonobetainyl-coa:carnitine coa-transferase, domain 1"/>
    <property type="match status" value="1"/>
</dbReference>
<evidence type="ECO:0000256" key="2">
    <source>
        <dbReference type="SAM" id="MobiDB-lite"/>
    </source>
</evidence>
<dbReference type="InterPro" id="IPR050483">
    <property type="entry name" value="CoA-transferase_III_domain"/>
</dbReference>
<dbReference type="GO" id="GO:0008410">
    <property type="term" value="F:CoA-transferase activity"/>
    <property type="evidence" value="ECO:0007669"/>
    <property type="project" value="TreeGrafter"/>
</dbReference>
<accession>A0A2N8KMA9</accession>
<dbReference type="InterPro" id="IPR003673">
    <property type="entry name" value="CoA-Trfase_fam_III"/>
</dbReference>
<evidence type="ECO:0000256" key="1">
    <source>
        <dbReference type="ARBA" id="ARBA00022679"/>
    </source>
</evidence>
<sequence>MLHTALRGVKVVDLSRILAGPWCTQNLADMGAEVIKVEHPERGDDTRGWGPPDLRSADGQASMSAYFMACNRGKQSVAIDFATEAGAARVRELAAGADVLVENYKAGGLRKYGLDYDSLARINPRLIYLSITGYGQSGPLAGKPGYDYVFQGMGGLMSYTGQPDGTPGAGPLRTGVAVVDLMTGMYATSAVLAALRQRDRTGRGMPLDICLLDVAVALNANQGANYLVSGVAPQRSGNAHPNCAPYEVFACADGHLILAIGNDGQFARFCGVAGHPEWAADARYATNSARLAHMDGLRPLIAQTLAAAPRKRWTDAFDAAGVPWGPIHTLDEVFAHPQVQHRGLVQTAVHPRLGELRLVRNPLLAGSPPEALGAAPPLLGEHTASVLPDSPNR</sequence>
<evidence type="ECO:0000313" key="3">
    <source>
        <dbReference type="EMBL" id="PND34578.1"/>
    </source>
</evidence>
<comment type="caution">
    <text evidence="3">The sequence shown here is derived from an EMBL/GenBank/DDBJ whole genome shotgun (WGS) entry which is preliminary data.</text>
</comment>
<dbReference type="PANTHER" id="PTHR48207:SF3">
    <property type="entry name" value="SUCCINATE--HYDROXYMETHYLGLUTARATE COA-TRANSFERASE"/>
    <property type="match status" value="1"/>
</dbReference>
<dbReference type="RefSeq" id="WP_102772641.1">
    <property type="nucleotide sequence ID" value="NZ_POQS01000002.1"/>
</dbReference>
<dbReference type="InterPro" id="IPR023606">
    <property type="entry name" value="CoA-Trfase_III_dom_1_sf"/>
</dbReference>
<dbReference type="EMBL" id="POQS01000002">
    <property type="protein sequence ID" value="PND34578.1"/>
    <property type="molecule type" value="Genomic_DNA"/>
</dbReference>
<keyword evidence="1 3" id="KW-0808">Transferase</keyword>
<protein>
    <submittedName>
        <fullName evidence="3">CoA transferase</fullName>
    </submittedName>
</protein>
<dbReference type="Proteomes" id="UP000235994">
    <property type="component" value="Unassembled WGS sequence"/>
</dbReference>
<dbReference type="InterPro" id="IPR044855">
    <property type="entry name" value="CoA-Trfase_III_dom3_sf"/>
</dbReference>
<dbReference type="PANTHER" id="PTHR48207">
    <property type="entry name" value="SUCCINATE--HYDROXYMETHYLGLUTARATE COA-TRANSFERASE"/>
    <property type="match status" value="1"/>
</dbReference>
<dbReference type="AlphaFoldDB" id="A0A2N8KMA9"/>
<dbReference type="Pfam" id="PF02515">
    <property type="entry name" value="CoA_transf_3"/>
    <property type="match status" value="1"/>
</dbReference>
<proteinExistence type="predicted"/>
<keyword evidence="4" id="KW-1185">Reference proteome</keyword>
<evidence type="ECO:0000313" key="4">
    <source>
        <dbReference type="Proteomes" id="UP000235994"/>
    </source>
</evidence>
<name>A0A2N8KMA9_9BURK</name>
<feature type="region of interest" description="Disordered" evidence="2">
    <location>
        <begin position="373"/>
        <end position="393"/>
    </location>
</feature>
<dbReference type="SUPFAM" id="SSF89796">
    <property type="entry name" value="CoA-transferase family III (CaiB/BaiF)"/>
    <property type="match status" value="1"/>
</dbReference>